<comment type="caution">
    <text evidence="1">The sequence shown here is derived from an EMBL/GenBank/DDBJ whole genome shotgun (WGS) entry which is preliminary data.</text>
</comment>
<proteinExistence type="predicted"/>
<dbReference type="EMBL" id="JACHDB010000001">
    <property type="protein sequence ID" value="MBB5430151.1"/>
    <property type="molecule type" value="Genomic_DNA"/>
</dbReference>
<reference evidence="1 2" key="1">
    <citation type="submission" date="2020-08" db="EMBL/GenBank/DDBJ databases">
        <title>Sequencing the genomes of 1000 actinobacteria strains.</title>
        <authorList>
            <person name="Klenk H.-P."/>
        </authorList>
    </citation>
    <scope>NUCLEOTIDE SEQUENCE [LARGE SCALE GENOMIC DNA]</scope>
    <source>
        <strain evidence="1 2">DSM 44551</strain>
    </source>
</reference>
<gene>
    <name evidence="1" type="ORF">HDA36_000235</name>
</gene>
<keyword evidence="2" id="KW-1185">Reference proteome</keyword>
<accession>A0A7W8VBB2</accession>
<protein>
    <submittedName>
        <fullName evidence="1">Uncharacterized protein</fullName>
    </submittedName>
</protein>
<dbReference type="Proteomes" id="UP000572635">
    <property type="component" value="Unassembled WGS sequence"/>
</dbReference>
<evidence type="ECO:0000313" key="2">
    <source>
        <dbReference type="Proteomes" id="UP000572635"/>
    </source>
</evidence>
<dbReference type="RefSeq" id="WP_184387816.1">
    <property type="nucleotide sequence ID" value="NZ_BAAAJD010000024.1"/>
</dbReference>
<dbReference type="AlphaFoldDB" id="A0A7W8VBB2"/>
<organism evidence="1 2">
    <name type="scientific">Nocardiopsis composta</name>
    <dbReference type="NCBI Taxonomy" id="157465"/>
    <lineage>
        <taxon>Bacteria</taxon>
        <taxon>Bacillati</taxon>
        <taxon>Actinomycetota</taxon>
        <taxon>Actinomycetes</taxon>
        <taxon>Streptosporangiales</taxon>
        <taxon>Nocardiopsidaceae</taxon>
        <taxon>Nocardiopsis</taxon>
    </lineage>
</organism>
<evidence type="ECO:0000313" key="1">
    <source>
        <dbReference type="EMBL" id="MBB5430151.1"/>
    </source>
</evidence>
<sequence length="51" mass="5969">MPGPEQPFGREQKELPVKKIAYRIAARLGIVDKDRLTRPYTYYNQCRSRSA</sequence>
<name>A0A7W8VBB2_9ACTN</name>
<dbReference type="NCBIfam" id="NF038373">
    <property type="entry name" value="cittilin_RiPP"/>
    <property type="match status" value="1"/>
</dbReference>